<sequence>MKISIIGAGTIGRAMAEALKDDYEIGLSSRDFSKLESWSGGRFKLFKNNAENAAYGDLIILSVKPFNIDDVLNEIKDNIKNKIIVSFLAGINIDYIESYAKTSIFRAMPNLPIITGDAITAVAYKNADENTIKIVDDIFKKTGECIFIDEKSMDAVTGLSGSGPAFISIMIDSMIVAGIRMGLPRDTARKLTLKTFEGTARLMEKTGLPPSEIRDRVMTPAGTAAAGVFEIENGNIRTTIARAVEASTKRSMELKRK</sequence>
<dbReference type="Gene3D" id="1.10.3730.10">
    <property type="entry name" value="ProC C-terminal domain-like"/>
    <property type="match status" value="1"/>
</dbReference>
<keyword evidence="4" id="KW-0641">Proline biosynthesis</keyword>
<dbReference type="InterPro" id="IPR029036">
    <property type="entry name" value="P5CR_dimer"/>
</dbReference>
<keyword evidence="3 4" id="KW-0560">Oxidoreductase</keyword>
<dbReference type="InterPro" id="IPR000304">
    <property type="entry name" value="Pyrroline-COOH_reductase"/>
</dbReference>
<dbReference type="PANTHER" id="PTHR11645:SF0">
    <property type="entry name" value="PYRROLINE-5-CARBOXYLATE REDUCTASE 3"/>
    <property type="match status" value="1"/>
</dbReference>
<dbReference type="PaxDb" id="263820-PTO1416"/>
<protein>
    <recommendedName>
        <fullName evidence="4 5">Pyrroline-5-carboxylate reductase</fullName>
        <shortName evidence="4">P5C reductase</shortName>
        <shortName evidence="4">P5CR</shortName>
        <ecNumber evidence="4 5">1.5.1.2</ecNumber>
    </recommendedName>
    <alternativeName>
        <fullName evidence="4">PCA reductase</fullName>
    </alternativeName>
</protein>
<accession>Q6KZ51</accession>
<comment type="subcellular location">
    <subcellularLocation>
        <location evidence="4">Cytoplasm</location>
    </subcellularLocation>
</comment>
<dbReference type="UniPathway" id="UPA00098">
    <property type="reaction ID" value="UER00361"/>
</dbReference>
<dbReference type="FunFam" id="1.10.3730.10:FF:000001">
    <property type="entry name" value="Pyrroline-5-carboxylate reductase"/>
    <property type="match status" value="1"/>
</dbReference>
<dbReference type="GO" id="GO:0004735">
    <property type="term" value="F:pyrroline-5-carboxylate reductase activity"/>
    <property type="evidence" value="ECO:0007669"/>
    <property type="project" value="UniProtKB-UniRule"/>
</dbReference>
<dbReference type="InterPro" id="IPR028939">
    <property type="entry name" value="P5C_Rdtase_cat_N"/>
</dbReference>
<dbReference type="Proteomes" id="UP000000438">
    <property type="component" value="Chromosome"/>
</dbReference>
<dbReference type="RefSeq" id="WP_011178217.1">
    <property type="nucleotide sequence ID" value="NC_005877.1"/>
</dbReference>
<proteinExistence type="inferred from homology"/>
<feature type="binding site" evidence="6">
    <location>
        <position position="49"/>
    </location>
    <ligand>
        <name>NADPH</name>
        <dbReference type="ChEBI" id="CHEBI:57783"/>
    </ligand>
</feature>
<keyword evidence="4" id="KW-0028">Amino-acid biosynthesis</keyword>
<evidence type="ECO:0000313" key="10">
    <source>
        <dbReference type="Proteomes" id="UP000000438"/>
    </source>
</evidence>
<dbReference type="PANTHER" id="PTHR11645">
    <property type="entry name" value="PYRROLINE-5-CARBOXYLATE REDUCTASE"/>
    <property type="match status" value="1"/>
</dbReference>
<dbReference type="HAMAP" id="MF_01925">
    <property type="entry name" value="P5C_reductase"/>
    <property type="match status" value="1"/>
</dbReference>
<evidence type="ECO:0000259" key="7">
    <source>
        <dbReference type="Pfam" id="PF03807"/>
    </source>
</evidence>
<dbReference type="AlphaFoldDB" id="Q6KZ51"/>
<evidence type="ECO:0000259" key="8">
    <source>
        <dbReference type="Pfam" id="PF14748"/>
    </source>
</evidence>
<dbReference type="NCBIfam" id="TIGR00112">
    <property type="entry name" value="proC"/>
    <property type="match status" value="1"/>
</dbReference>
<comment type="similarity">
    <text evidence="1 4">Belongs to the pyrroline-5-carboxylate reductase family.</text>
</comment>
<dbReference type="InterPro" id="IPR008927">
    <property type="entry name" value="6-PGluconate_DH-like_C_sf"/>
</dbReference>
<reference evidence="9 10" key="1">
    <citation type="journal article" date="2004" name="Proc. Natl. Acad. Sci. U.S.A.">
        <title>Genome sequence of Picrophilus torridus and its implications for life around pH 0.</title>
        <authorList>
            <person name="Futterer O."/>
            <person name="Angelov A."/>
            <person name="Liesegang H."/>
            <person name="Gottschalk G."/>
            <person name="Schleper C."/>
            <person name="Schepers B."/>
            <person name="Dock C."/>
            <person name="Antranikian G."/>
            <person name="Liebl W."/>
        </authorList>
    </citation>
    <scope>NUCLEOTIDE SEQUENCE [LARGE SCALE GENOMIC DNA]</scope>
    <source>
        <strain evidence="10">ATCC 700027 / DSM 9790 / JCM 10055 / NBRC 100828</strain>
    </source>
</reference>
<keyword evidence="4" id="KW-0963">Cytoplasm</keyword>
<evidence type="ECO:0000256" key="4">
    <source>
        <dbReference type="HAMAP-Rule" id="MF_01925"/>
    </source>
</evidence>
<feature type="domain" description="Pyrroline-5-carboxylate reductase catalytic N-terminal" evidence="7">
    <location>
        <begin position="2"/>
        <end position="90"/>
    </location>
</feature>
<dbReference type="PIRSF" id="PIRSF000193">
    <property type="entry name" value="Pyrrol-5-carb_rd"/>
    <property type="match status" value="1"/>
</dbReference>
<dbReference type="SUPFAM" id="SSF51735">
    <property type="entry name" value="NAD(P)-binding Rossmann-fold domains"/>
    <property type="match status" value="1"/>
</dbReference>
<dbReference type="KEGG" id="pto:PTO1416"/>
<comment type="catalytic activity">
    <reaction evidence="4">
        <text>L-proline + NADP(+) = (S)-1-pyrroline-5-carboxylate + NADPH + 2 H(+)</text>
        <dbReference type="Rhea" id="RHEA:14109"/>
        <dbReference type="ChEBI" id="CHEBI:15378"/>
        <dbReference type="ChEBI" id="CHEBI:17388"/>
        <dbReference type="ChEBI" id="CHEBI:57783"/>
        <dbReference type="ChEBI" id="CHEBI:58349"/>
        <dbReference type="ChEBI" id="CHEBI:60039"/>
        <dbReference type="EC" id="1.5.1.2"/>
    </reaction>
</comment>
<name>Q6KZ51_PICTO</name>
<feature type="domain" description="Pyrroline-5-carboxylate reductase dimerisation" evidence="8">
    <location>
        <begin position="150"/>
        <end position="254"/>
    </location>
</feature>
<dbReference type="EC" id="1.5.1.2" evidence="4 5"/>
<dbReference type="InParanoid" id="Q6KZ51"/>
<evidence type="ECO:0000313" key="9">
    <source>
        <dbReference type="EMBL" id="AAT44001.1"/>
    </source>
</evidence>
<gene>
    <name evidence="4" type="primary">proC</name>
    <name evidence="9" type="ordered locus">PTO1416</name>
</gene>
<dbReference type="EMBL" id="AE017261">
    <property type="protein sequence ID" value="AAT44001.1"/>
    <property type="molecule type" value="Genomic_DNA"/>
</dbReference>
<dbReference type="HOGENOM" id="CLU_042344_3_1_2"/>
<keyword evidence="2 4" id="KW-0521">NADP</keyword>
<dbReference type="GO" id="GO:0055129">
    <property type="term" value="P:L-proline biosynthetic process"/>
    <property type="evidence" value="ECO:0007669"/>
    <property type="project" value="UniProtKB-UniRule"/>
</dbReference>
<dbReference type="SUPFAM" id="SSF48179">
    <property type="entry name" value="6-phosphogluconate dehydrogenase C-terminal domain-like"/>
    <property type="match status" value="1"/>
</dbReference>
<dbReference type="GeneID" id="2844041"/>
<dbReference type="FunCoup" id="Q6KZ51">
    <property type="interactions" value="167"/>
</dbReference>
<dbReference type="Gene3D" id="3.40.50.720">
    <property type="entry name" value="NAD(P)-binding Rossmann-like Domain"/>
    <property type="match status" value="1"/>
</dbReference>
<comment type="pathway">
    <text evidence="4">Amino-acid biosynthesis; L-proline biosynthesis; L-proline from L-glutamate 5-semialdehyde: step 1/1.</text>
</comment>
<dbReference type="GO" id="GO:0005737">
    <property type="term" value="C:cytoplasm"/>
    <property type="evidence" value="ECO:0007669"/>
    <property type="project" value="UniProtKB-SubCell"/>
</dbReference>
<dbReference type="OrthoDB" id="25257at2157"/>
<evidence type="ECO:0000256" key="3">
    <source>
        <dbReference type="ARBA" id="ARBA00023002"/>
    </source>
</evidence>
<dbReference type="Pfam" id="PF03807">
    <property type="entry name" value="F420_oxidored"/>
    <property type="match status" value="1"/>
</dbReference>
<dbReference type="PATRIC" id="fig|263820.9.peg.1470"/>
<evidence type="ECO:0000256" key="5">
    <source>
        <dbReference type="NCBIfam" id="TIGR00112"/>
    </source>
</evidence>
<evidence type="ECO:0000256" key="6">
    <source>
        <dbReference type="PIRSR" id="PIRSR000193-1"/>
    </source>
</evidence>
<comment type="function">
    <text evidence="4">Catalyzes the reduction of 1-pyrroline-5-carboxylate (PCA) to L-proline.</text>
</comment>
<evidence type="ECO:0000256" key="1">
    <source>
        <dbReference type="ARBA" id="ARBA00005525"/>
    </source>
</evidence>
<comment type="catalytic activity">
    <reaction evidence="4">
        <text>L-proline + NAD(+) = (S)-1-pyrroline-5-carboxylate + NADH + 2 H(+)</text>
        <dbReference type="Rhea" id="RHEA:14105"/>
        <dbReference type="ChEBI" id="CHEBI:15378"/>
        <dbReference type="ChEBI" id="CHEBI:17388"/>
        <dbReference type="ChEBI" id="CHEBI:57540"/>
        <dbReference type="ChEBI" id="CHEBI:57945"/>
        <dbReference type="ChEBI" id="CHEBI:60039"/>
        <dbReference type="EC" id="1.5.1.2"/>
    </reaction>
</comment>
<dbReference type="InterPro" id="IPR036291">
    <property type="entry name" value="NAD(P)-bd_dom_sf"/>
</dbReference>
<evidence type="ECO:0000256" key="2">
    <source>
        <dbReference type="ARBA" id="ARBA00022857"/>
    </source>
</evidence>
<organism evidence="9 10">
    <name type="scientific">Picrophilus torridus (strain ATCC 700027 / DSM 9790 / JCM 10055 / NBRC 100828 / KAW 2/3)</name>
    <dbReference type="NCBI Taxonomy" id="1122961"/>
    <lineage>
        <taxon>Archaea</taxon>
        <taxon>Methanobacteriati</taxon>
        <taxon>Thermoplasmatota</taxon>
        <taxon>Thermoplasmata</taxon>
        <taxon>Thermoplasmatales</taxon>
        <taxon>Picrophilaceae</taxon>
        <taxon>Picrophilus</taxon>
    </lineage>
</organism>
<dbReference type="STRING" id="263820.PTO1416"/>
<dbReference type="Pfam" id="PF14748">
    <property type="entry name" value="P5CR_dimer"/>
    <property type="match status" value="1"/>
</dbReference>
<feature type="binding site" evidence="6">
    <location>
        <position position="29"/>
    </location>
    <ligand>
        <name>NADP(+)</name>
        <dbReference type="ChEBI" id="CHEBI:58349"/>
    </ligand>
</feature>
<dbReference type="eggNOG" id="arCOG00455">
    <property type="taxonomic scope" value="Archaea"/>
</dbReference>